<dbReference type="InterPro" id="IPR004843">
    <property type="entry name" value="Calcineurin-like_PHP"/>
</dbReference>
<evidence type="ECO:0000256" key="3">
    <source>
        <dbReference type="ARBA" id="ARBA00012506"/>
    </source>
</evidence>
<evidence type="ECO:0000256" key="5">
    <source>
        <dbReference type="ARBA" id="ARBA00031248"/>
    </source>
</evidence>
<accession>A0ABS2CCK2</accession>
<comment type="catalytic activity">
    <reaction evidence="8">
        <text>P(1),P(4)-bis(5'-adenosyl) tetraphosphate + H2O = 2 ADP + 2 H(+)</text>
        <dbReference type="Rhea" id="RHEA:24252"/>
        <dbReference type="ChEBI" id="CHEBI:15377"/>
        <dbReference type="ChEBI" id="CHEBI:15378"/>
        <dbReference type="ChEBI" id="CHEBI:58141"/>
        <dbReference type="ChEBI" id="CHEBI:456216"/>
        <dbReference type="EC" id="3.6.1.41"/>
    </reaction>
</comment>
<keyword evidence="11" id="KW-1185">Reference proteome</keyword>
<evidence type="ECO:0000259" key="9">
    <source>
        <dbReference type="Pfam" id="PF00149"/>
    </source>
</evidence>
<evidence type="ECO:0000256" key="7">
    <source>
        <dbReference type="ARBA" id="ARBA00033210"/>
    </source>
</evidence>
<dbReference type="Gene3D" id="3.60.21.10">
    <property type="match status" value="1"/>
</dbReference>
<comment type="caution">
    <text evidence="10">The sequence shown here is derived from an EMBL/GenBank/DDBJ whole genome shotgun (WGS) entry which is preliminary data.</text>
</comment>
<dbReference type="PANTHER" id="PTHR40942">
    <property type="match status" value="1"/>
</dbReference>
<proteinExistence type="inferred from homology"/>
<dbReference type="SUPFAM" id="SSF56300">
    <property type="entry name" value="Metallo-dependent phosphatases"/>
    <property type="match status" value="1"/>
</dbReference>
<gene>
    <name evidence="10" type="ORF">GM173_09835</name>
</gene>
<dbReference type="InterPro" id="IPR029052">
    <property type="entry name" value="Metallo-depent_PP-like"/>
</dbReference>
<protein>
    <recommendedName>
        <fullName evidence="3">bis(5'-nucleosyl)-tetraphosphatase (symmetrical)</fullName>
        <ecNumber evidence="3">3.6.1.41</ecNumber>
    </recommendedName>
    <alternativeName>
        <fullName evidence="6">Ap4A hydrolase</fullName>
    </alternativeName>
    <alternativeName>
        <fullName evidence="5">Diadenosine 5',5'''-P1,P4-tetraphosphate pyrophosphohydrolase</fullName>
    </alternativeName>
    <alternativeName>
        <fullName evidence="7">Diadenosine tetraphosphatase</fullName>
    </alternativeName>
</protein>
<sequence length="281" mass="31617">MFASFKENPLMQNYVIGDIQGCFDEFMALLSLIEFKSNLDKVYLVGDLVNRGPRSLDVLRFVYENRMSIQLVLGNHDLHLLACWAGVAITKPQDTITDILEAADVDVLMHWLRTQPLLMELPNHIIVHAGISPSLSLMQNSQLAEFCSQKLASDNFVWWLSNMYGNTPLSWSEDLTELERFRFGINSFTRMRMLAGSGLDLRFKGTIESAPAHLRPWFVENIEGSKVVIFGHWSALGLFFNEKVIALDTGCIWGGQLTAICLENNRLFQCPAQSGVGVVAE</sequence>
<dbReference type="PIRSF" id="PIRSF000903">
    <property type="entry name" value="B5n-ttraPtase_sm"/>
    <property type="match status" value="1"/>
</dbReference>
<comment type="similarity">
    <text evidence="2">Belongs to the Ap4A hydrolase family.</text>
</comment>
<dbReference type="EMBL" id="WOFE01000003">
    <property type="protein sequence ID" value="MBM5571877.1"/>
    <property type="molecule type" value="Genomic_DNA"/>
</dbReference>
<evidence type="ECO:0000256" key="6">
    <source>
        <dbReference type="ARBA" id="ARBA00032248"/>
    </source>
</evidence>
<evidence type="ECO:0000313" key="11">
    <source>
        <dbReference type="Proteomes" id="UP001195660"/>
    </source>
</evidence>
<dbReference type="InterPro" id="IPR004617">
    <property type="entry name" value="ApaH"/>
</dbReference>
<dbReference type="NCBIfam" id="NF001204">
    <property type="entry name" value="PRK00166.1"/>
    <property type="match status" value="1"/>
</dbReference>
<dbReference type="Proteomes" id="UP001195660">
    <property type="component" value="Unassembled WGS sequence"/>
</dbReference>
<evidence type="ECO:0000313" key="10">
    <source>
        <dbReference type="EMBL" id="MBM5571877.1"/>
    </source>
</evidence>
<dbReference type="GO" id="GO:0008803">
    <property type="term" value="F:bis(5'-nucleosyl)-tetraphosphatase (symmetrical) activity"/>
    <property type="evidence" value="ECO:0007669"/>
    <property type="project" value="UniProtKB-EC"/>
</dbReference>
<evidence type="ECO:0000256" key="1">
    <source>
        <dbReference type="ARBA" id="ARBA00003413"/>
    </source>
</evidence>
<dbReference type="EC" id="3.6.1.41" evidence="3"/>
<reference evidence="10 11" key="1">
    <citation type="submission" date="2019-11" db="EMBL/GenBank/DDBJ databases">
        <title>Novel Deefgea species.</title>
        <authorList>
            <person name="Han J.-H."/>
        </authorList>
    </citation>
    <scope>NUCLEOTIDE SEQUENCE [LARGE SCALE GENOMIC DNA]</scope>
    <source>
        <strain evidence="10 11">LMG 24817</strain>
    </source>
</reference>
<keyword evidence="4 10" id="KW-0378">Hydrolase</keyword>
<evidence type="ECO:0000256" key="8">
    <source>
        <dbReference type="ARBA" id="ARBA00049417"/>
    </source>
</evidence>
<evidence type="ECO:0000256" key="2">
    <source>
        <dbReference type="ARBA" id="ARBA00005419"/>
    </source>
</evidence>
<dbReference type="PANTHER" id="PTHR40942:SF4">
    <property type="entry name" value="CYTOCHROME C5"/>
    <property type="match status" value="1"/>
</dbReference>
<feature type="domain" description="Calcineurin-like phosphoesterase" evidence="9">
    <location>
        <begin position="14"/>
        <end position="148"/>
    </location>
</feature>
<dbReference type="NCBIfam" id="TIGR00668">
    <property type="entry name" value="apaH"/>
    <property type="match status" value="1"/>
</dbReference>
<evidence type="ECO:0000256" key="4">
    <source>
        <dbReference type="ARBA" id="ARBA00022801"/>
    </source>
</evidence>
<organism evidence="10 11">
    <name type="scientific">Deefgea chitinilytica</name>
    <dbReference type="NCBI Taxonomy" id="570276"/>
    <lineage>
        <taxon>Bacteria</taxon>
        <taxon>Pseudomonadati</taxon>
        <taxon>Pseudomonadota</taxon>
        <taxon>Betaproteobacteria</taxon>
        <taxon>Neisseriales</taxon>
        <taxon>Chitinibacteraceae</taxon>
        <taxon>Deefgea</taxon>
    </lineage>
</organism>
<comment type="function">
    <text evidence="1">Hydrolyzes diadenosine 5',5'''-P1,P4-tetraphosphate to yield ADP.</text>
</comment>
<dbReference type="Pfam" id="PF00149">
    <property type="entry name" value="Metallophos"/>
    <property type="match status" value="1"/>
</dbReference>
<name>A0ABS2CCK2_9NEIS</name>